<protein>
    <recommendedName>
        <fullName evidence="4">Transcriptional regulator</fullName>
    </recommendedName>
</protein>
<organism evidence="2 3">
    <name type="scientific">Pseudomonas fluvialis</name>
    <dbReference type="NCBI Taxonomy" id="1793966"/>
    <lineage>
        <taxon>Bacteria</taxon>
        <taxon>Pseudomonadati</taxon>
        <taxon>Pseudomonadota</taxon>
        <taxon>Gammaproteobacteria</taxon>
        <taxon>Pseudomonadales</taxon>
        <taxon>Pseudomonadaceae</taxon>
        <taxon>Pseudomonas</taxon>
    </lineage>
</organism>
<keyword evidence="1" id="KW-0732">Signal</keyword>
<name>A0A2I0CLQ2_9PSED</name>
<proteinExistence type="predicted"/>
<dbReference type="RefSeq" id="WP_101194267.1">
    <property type="nucleotide sequence ID" value="NZ_JAYRKZ010000003.1"/>
</dbReference>
<accession>A0A2I0CLQ2</accession>
<evidence type="ECO:0000256" key="1">
    <source>
        <dbReference type="SAM" id="SignalP"/>
    </source>
</evidence>
<gene>
    <name evidence="2" type="ORF">CW360_14980</name>
</gene>
<comment type="caution">
    <text evidence="2">The sequence shown here is derived from an EMBL/GenBank/DDBJ whole genome shotgun (WGS) entry which is preliminary data.</text>
</comment>
<reference evidence="3" key="1">
    <citation type="submission" date="2017-12" db="EMBL/GenBank/DDBJ databases">
        <authorList>
            <person name="Yu X.-Y."/>
        </authorList>
    </citation>
    <scope>NUCLEOTIDE SEQUENCE [LARGE SCALE GENOMIC DNA]</scope>
    <source>
        <strain evidence="3">ZYSR67-Z</strain>
    </source>
</reference>
<dbReference type="Proteomes" id="UP000242861">
    <property type="component" value="Unassembled WGS sequence"/>
</dbReference>
<feature type="signal peptide" evidence="1">
    <location>
        <begin position="1"/>
        <end position="19"/>
    </location>
</feature>
<dbReference type="AlphaFoldDB" id="A0A2I0CLQ2"/>
<sequence length="109" mass="11420">MRLLLLLSLLSALLLPSLAGLSAAVAMPHCAEHTEAAAHDVAVVDDCHALAAEQAPSSCENGHSCGGACLVLAWPMSLQQPLVQAPLQPMLSRPLALVPLPHWRPPRAL</sequence>
<evidence type="ECO:0008006" key="4">
    <source>
        <dbReference type="Google" id="ProtNLM"/>
    </source>
</evidence>
<dbReference type="EMBL" id="PIYS01000029">
    <property type="protein sequence ID" value="PKF70085.1"/>
    <property type="molecule type" value="Genomic_DNA"/>
</dbReference>
<feature type="chain" id="PRO_5014187543" description="Transcriptional regulator" evidence="1">
    <location>
        <begin position="20"/>
        <end position="109"/>
    </location>
</feature>
<evidence type="ECO:0000313" key="3">
    <source>
        <dbReference type="Proteomes" id="UP000242861"/>
    </source>
</evidence>
<evidence type="ECO:0000313" key="2">
    <source>
        <dbReference type="EMBL" id="PKF70085.1"/>
    </source>
</evidence>